<dbReference type="Proteomes" id="UP000823775">
    <property type="component" value="Unassembled WGS sequence"/>
</dbReference>
<proteinExistence type="predicted"/>
<keyword evidence="3" id="KW-1185">Reference proteome</keyword>
<evidence type="ECO:0000313" key="3">
    <source>
        <dbReference type="Proteomes" id="UP000823775"/>
    </source>
</evidence>
<protein>
    <submittedName>
        <fullName evidence="2">Uncharacterized protein</fullName>
    </submittedName>
</protein>
<comment type="caution">
    <text evidence="2">The sequence shown here is derived from an EMBL/GenBank/DDBJ whole genome shotgun (WGS) entry which is preliminary data.</text>
</comment>
<organism evidence="2 3">
    <name type="scientific">Datura stramonium</name>
    <name type="common">Jimsonweed</name>
    <name type="synonym">Common thornapple</name>
    <dbReference type="NCBI Taxonomy" id="4076"/>
    <lineage>
        <taxon>Eukaryota</taxon>
        <taxon>Viridiplantae</taxon>
        <taxon>Streptophyta</taxon>
        <taxon>Embryophyta</taxon>
        <taxon>Tracheophyta</taxon>
        <taxon>Spermatophyta</taxon>
        <taxon>Magnoliopsida</taxon>
        <taxon>eudicotyledons</taxon>
        <taxon>Gunneridae</taxon>
        <taxon>Pentapetalae</taxon>
        <taxon>asterids</taxon>
        <taxon>lamiids</taxon>
        <taxon>Solanales</taxon>
        <taxon>Solanaceae</taxon>
        <taxon>Solanoideae</taxon>
        <taxon>Datureae</taxon>
        <taxon>Datura</taxon>
    </lineage>
</organism>
<accession>A0ABS8WVX4</accession>
<reference evidence="2 3" key="1">
    <citation type="journal article" date="2021" name="BMC Genomics">
        <title>Datura genome reveals duplications of psychoactive alkaloid biosynthetic genes and high mutation rate following tissue culture.</title>
        <authorList>
            <person name="Rajewski A."/>
            <person name="Carter-House D."/>
            <person name="Stajich J."/>
            <person name="Litt A."/>
        </authorList>
    </citation>
    <scope>NUCLEOTIDE SEQUENCE [LARGE SCALE GENOMIC DNA]</scope>
    <source>
        <strain evidence="2">AR-01</strain>
    </source>
</reference>
<keyword evidence="1" id="KW-0812">Transmembrane</keyword>
<evidence type="ECO:0000313" key="2">
    <source>
        <dbReference type="EMBL" id="MCE3215654.1"/>
    </source>
</evidence>
<name>A0ABS8WVX4_DATST</name>
<keyword evidence="1" id="KW-1133">Transmembrane helix</keyword>
<evidence type="ECO:0000256" key="1">
    <source>
        <dbReference type="SAM" id="Phobius"/>
    </source>
</evidence>
<dbReference type="EMBL" id="JACEIK010011405">
    <property type="protein sequence ID" value="MCE3215654.1"/>
    <property type="molecule type" value="Genomic_DNA"/>
</dbReference>
<feature type="transmembrane region" description="Helical" evidence="1">
    <location>
        <begin position="15"/>
        <end position="34"/>
    </location>
</feature>
<feature type="non-terminal residue" evidence="2">
    <location>
        <position position="1"/>
    </location>
</feature>
<keyword evidence="1" id="KW-0472">Membrane</keyword>
<sequence>GKPVKLYDPESSMTVWGRVTLGTSAVASVATFMLKGLGGGSLCSWRWCDESLELANLGATAPVATLECPLKPFSAKLQTLPNLAL</sequence>
<gene>
    <name evidence="2" type="ORF">HAX54_003126</name>
</gene>